<dbReference type="InterPro" id="IPR036047">
    <property type="entry name" value="F-box-like_dom_sf"/>
</dbReference>
<dbReference type="InterPro" id="IPR001810">
    <property type="entry name" value="F-box_dom"/>
</dbReference>
<organism evidence="2 3">
    <name type="scientific">Saccoglossus kowalevskii</name>
    <name type="common">Acorn worm</name>
    <dbReference type="NCBI Taxonomy" id="10224"/>
    <lineage>
        <taxon>Eukaryota</taxon>
        <taxon>Metazoa</taxon>
        <taxon>Hemichordata</taxon>
        <taxon>Enteropneusta</taxon>
        <taxon>Harrimaniidae</taxon>
        <taxon>Saccoglossus</taxon>
    </lineage>
</organism>
<protein>
    <submittedName>
        <fullName evidence="3">F-box only protein 36-like</fullName>
    </submittedName>
</protein>
<dbReference type="PROSITE" id="PS50181">
    <property type="entry name" value="FBOX"/>
    <property type="match status" value="1"/>
</dbReference>
<evidence type="ECO:0000313" key="3">
    <source>
        <dbReference type="RefSeq" id="XP_002733404.1"/>
    </source>
</evidence>
<gene>
    <name evidence="3" type="primary">LOC100367510</name>
</gene>
<dbReference type="RefSeq" id="XP_002733404.1">
    <property type="nucleotide sequence ID" value="XM_002733358.2"/>
</dbReference>
<proteinExistence type="predicted"/>
<dbReference type="CDD" id="cd22106">
    <property type="entry name" value="F-box_FBXO36"/>
    <property type="match status" value="1"/>
</dbReference>
<feature type="domain" description="F-box" evidence="1">
    <location>
        <begin position="92"/>
        <end position="138"/>
    </location>
</feature>
<dbReference type="Proteomes" id="UP000694865">
    <property type="component" value="Unplaced"/>
</dbReference>
<reference evidence="3" key="1">
    <citation type="submission" date="2025-08" db="UniProtKB">
        <authorList>
            <consortium name="RefSeq"/>
        </authorList>
    </citation>
    <scope>IDENTIFICATION</scope>
    <source>
        <tissue evidence="3">Testes</tissue>
    </source>
</reference>
<sequence length="196" mass="22705">MASLIKDGVLLELTGQAPSPSKDYHQLLITRKEVIHRWWRISLRNDAKKVAPGELRETLEDFIYDDTLQAEIKRIFSESWCEYAKNLCQGNIDYIVRMPKPIQILMASYLELEDVASLAQTCKTFREVCNSDALWERIYEDNCDTVTEEVRSLAQDVGWKELFFLNKLQLQVKLRRKRGKGQVSKGNGDTVFLTSK</sequence>
<evidence type="ECO:0000313" key="2">
    <source>
        <dbReference type="Proteomes" id="UP000694865"/>
    </source>
</evidence>
<name>A0ABM0GMV2_SACKO</name>
<evidence type="ECO:0000259" key="1">
    <source>
        <dbReference type="PROSITE" id="PS50181"/>
    </source>
</evidence>
<dbReference type="SUPFAM" id="SSF81383">
    <property type="entry name" value="F-box domain"/>
    <property type="match status" value="1"/>
</dbReference>
<dbReference type="GeneID" id="100367510"/>
<accession>A0ABM0GMV2</accession>
<dbReference type="Gene3D" id="1.20.1280.50">
    <property type="match status" value="1"/>
</dbReference>
<keyword evidence="2" id="KW-1185">Reference proteome</keyword>
<dbReference type="Pfam" id="PF12937">
    <property type="entry name" value="F-box-like"/>
    <property type="match status" value="1"/>
</dbReference>